<gene>
    <name evidence="6" type="primary">rhaR_2</name>
    <name evidence="6" type="ORF">LMG28138_02430</name>
</gene>
<organism evidence="6 7">
    <name type="scientific">Pararobbsia alpina</name>
    <dbReference type="NCBI Taxonomy" id="621374"/>
    <lineage>
        <taxon>Bacteria</taxon>
        <taxon>Pseudomonadati</taxon>
        <taxon>Pseudomonadota</taxon>
        <taxon>Betaproteobacteria</taxon>
        <taxon>Burkholderiales</taxon>
        <taxon>Burkholderiaceae</taxon>
        <taxon>Pararobbsia</taxon>
    </lineage>
</organism>
<dbReference type="InterPro" id="IPR018060">
    <property type="entry name" value="HTH_AraC"/>
</dbReference>
<dbReference type="SUPFAM" id="SSF46689">
    <property type="entry name" value="Homeodomain-like"/>
    <property type="match status" value="2"/>
</dbReference>
<reference evidence="6 7" key="1">
    <citation type="submission" date="2020-04" db="EMBL/GenBank/DDBJ databases">
        <authorList>
            <person name="De Canck E."/>
        </authorList>
    </citation>
    <scope>NUCLEOTIDE SEQUENCE [LARGE SCALE GENOMIC DNA]</scope>
    <source>
        <strain evidence="6 7">LMG 28138</strain>
    </source>
</reference>
<feature type="domain" description="HTH araC/xylS-type" evidence="5">
    <location>
        <begin position="174"/>
        <end position="272"/>
    </location>
</feature>
<evidence type="ECO:0000313" key="6">
    <source>
        <dbReference type="EMBL" id="CAB3787483.1"/>
    </source>
</evidence>
<accession>A0A6S7BDH7</accession>
<evidence type="ECO:0000256" key="1">
    <source>
        <dbReference type="ARBA" id="ARBA00023015"/>
    </source>
</evidence>
<evidence type="ECO:0000259" key="5">
    <source>
        <dbReference type="PROSITE" id="PS01124"/>
    </source>
</evidence>
<dbReference type="EMBL" id="CADIKM010000009">
    <property type="protein sequence ID" value="CAB3787483.1"/>
    <property type="molecule type" value="Genomic_DNA"/>
</dbReference>
<dbReference type="PANTHER" id="PTHR46796:SF6">
    <property type="entry name" value="ARAC SUBFAMILY"/>
    <property type="match status" value="1"/>
</dbReference>
<dbReference type="PRINTS" id="PR00032">
    <property type="entry name" value="HTHARAC"/>
</dbReference>
<evidence type="ECO:0000256" key="3">
    <source>
        <dbReference type="ARBA" id="ARBA00023163"/>
    </source>
</evidence>
<evidence type="ECO:0000313" key="7">
    <source>
        <dbReference type="Proteomes" id="UP000494115"/>
    </source>
</evidence>
<dbReference type="GO" id="GO:0003700">
    <property type="term" value="F:DNA-binding transcription factor activity"/>
    <property type="evidence" value="ECO:0007669"/>
    <property type="project" value="InterPro"/>
</dbReference>
<dbReference type="SMART" id="SM00342">
    <property type="entry name" value="HTH_ARAC"/>
    <property type="match status" value="1"/>
</dbReference>
<dbReference type="Pfam" id="PF12833">
    <property type="entry name" value="HTH_18"/>
    <property type="match status" value="1"/>
</dbReference>
<dbReference type="InterPro" id="IPR050204">
    <property type="entry name" value="AraC_XylS_family_regulators"/>
</dbReference>
<dbReference type="AlphaFoldDB" id="A0A6S7BDH7"/>
<keyword evidence="2" id="KW-0238">DNA-binding</keyword>
<sequence>MERTASPAPIQGLLHYPTHAACVDRSADIRPDICLLVPADRTAVEASSRDATGKSNHISVRAPYIAFVPATAQLAAPRGDPQGLVITLDSHTLKTKSRQVFASAARELPLWFQAWDPFLRAAADTLILLSQTAAVEVGCLDAFVDAIALHISYHYSRNAHASDPEIPIDQQKLMRINIYISEHIAENIQVEHLAALVHMSPSHFARTFKKATGSPPHFHLTTERLTLAKWMLSSSRLPLVDVAARTGFQTQQHFTEVFHRYTGMTPRAFRLAARSEVPASGRRTPGSQNPDTSSQE</sequence>
<dbReference type="PROSITE" id="PS01124">
    <property type="entry name" value="HTH_ARAC_FAMILY_2"/>
    <property type="match status" value="1"/>
</dbReference>
<dbReference type="RefSeq" id="WP_175105009.1">
    <property type="nucleotide sequence ID" value="NZ_CADIKM010000009.1"/>
</dbReference>
<feature type="region of interest" description="Disordered" evidence="4">
    <location>
        <begin position="274"/>
        <end position="296"/>
    </location>
</feature>
<keyword evidence="3" id="KW-0804">Transcription</keyword>
<keyword evidence="1" id="KW-0805">Transcription regulation</keyword>
<dbReference type="InterPro" id="IPR009057">
    <property type="entry name" value="Homeodomain-like_sf"/>
</dbReference>
<dbReference type="GO" id="GO:0043565">
    <property type="term" value="F:sequence-specific DNA binding"/>
    <property type="evidence" value="ECO:0007669"/>
    <property type="project" value="InterPro"/>
</dbReference>
<keyword evidence="7" id="KW-1185">Reference proteome</keyword>
<dbReference type="Proteomes" id="UP000494115">
    <property type="component" value="Unassembled WGS sequence"/>
</dbReference>
<proteinExistence type="predicted"/>
<feature type="compositionally biased region" description="Polar residues" evidence="4">
    <location>
        <begin position="285"/>
        <end position="296"/>
    </location>
</feature>
<evidence type="ECO:0000256" key="2">
    <source>
        <dbReference type="ARBA" id="ARBA00023125"/>
    </source>
</evidence>
<evidence type="ECO:0000256" key="4">
    <source>
        <dbReference type="SAM" id="MobiDB-lite"/>
    </source>
</evidence>
<protein>
    <submittedName>
        <fullName evidence="6">HTH-type transcriptional activator RhaR</fullName>
    </submittedName>
</protein>
<dbReference type="PANTHER" id="PTHR46796">
    <property type="entry name" value="HTH-TYPE TRANSCRIPTIONAL ACTIVATOR RHAS-RELATED"/>
    <property type="match status" value="1"/>
</dbReference>
<name>A0A6S7BDH7_9BURK</name>
<dbReference type="InterPro" id="IPR020449">
    <property type="entry name" value="Tscrpt_reg_AraC-type_HTH"/>
</dbReference>
<dbReference type="Gene3D" id="1.10.10.60">
    <property type="entry name" value="Homeodomain-like"/>
    <property type="match status" value="2"/>
</dbReference>